<organism evidence="1 2">
    <name type="scientific">Sporosarcina koreensis</name>
    <dbReference type="NCBI Taxonomy" id="334735"/>
    <lineage>
        <taxon>Bacteria</taxon>
        <taxon>Bacillati</taxon>
        <taxon>Bacillota</taxon>
        <taxon>Bacilli</taxon>
        <taxon>Bacillales</taxon>
        <taxon>Caryophanaceae</taxon>
        <taxon>Sporosarcina</taxon>
    </lineage>
</organism>
<name>A0ABW0U2E6_9BACL</name>
<accession>A0ABW0U2E6</accession>
<dbReference type="Pfam" id="PF02643">
    <property type="entry name" value="DUF192"/>
    <property type="match status" value="1"/>
</dbReference>
<dbReference type="Proteomes" id="UP001596071">
    <property type="component" value="Unassembled WGS sequence"/>
</dbReference>
<sequence length="115" mass="13410">MVISKTILLPFQINRADTIWARFKGRLGYKGQLVNKGLLLTPCNSLRMFFIRHPIDVIFLNKSNRVLKTMSYRRPWRVVPPVKNAYSTLILPLGTVKKEKIRVDDTLQLNFHENS</sequence>
<dbReference type="RefSeq" id="WP_381445939.1">
    <property type="nucleotide sequence ID" value="NZ_JBHSNP010000027.1"/>
</dbReference>
<proteinExistence type="predicted"/>
<reference evidence="2" key="1">
    <citation type="journal article" date="2019" name="Int. J. Syst. Evol. Microbiol.">
        <title>The Global Catalogue of Microorganisms (GCM) 10K type strain sequencing project: providing services to taxonomists for standard genome sequencing and annotation.</title>
        <authorList>
            <consortium name="The Broad Institute Genomics Platform"/>
            <consortium name="The Broad Institute Genome Sequencing Center for Infectious Disease"/>
            <person name="Wu L."/>
            <person name="Ma J."/>
        </authorList>
    </citation>
    <scope>NUCLEOTIDE SEQUENCE [LARGE SCALE GENOMIC DNA]</scope>
    <source>
        <strain evidence="2">KACC 11299</strain>
    </source>
</reference>
<evidence type="ECO:0000313" key="1">
    <source>
        <dbReference type="EMBL" id="MFC5604313.1"/>
    </source>
</evidence>
<evidence type="ECO:0000313" key="2">
    <source>
        <dbReference type="Proteomes" id="UP001596071"/>
    </source>
</evidence>
<comment type="caution">
    <text evidence="1">The sequence shown here is derived from an EMBL/GenBank/DDBJ whole genome shotgun (WGS) entry which is preliminary data.</text>
</comment>
<gene>
    <name evidence="1" type="ORF">ACFPTP_13870</name>
</gene>
<dbReference type="Gene3D" id="2.60.120.1140">
    <property type="entry name" value="Protein of unknown function DUF192"/>
    <property type="match status" value="1"/>
</dbReference>
<dbReference type="InterPro" id="IPR003795">
    <property type="entry name" value="DUF192"/>
</dbReference>
<dbReference type="EMBL" id="JBHSNP010000027">
    <property type="protein sequence ID" value="MFC5604313.1"/>
    <property type="molecule type" value="Genomic_DNA"/>
</dbReference>
<dbReference type="InterPro" id="IPR038695">
    <property type="entry name" value="Saro_0823-like_sf"/>
</dbReference>
<keyword evidence="2" id="KW-1185">Reference proteome</keyword>
<protein>
    <submittedName>
        <fullName evidence="1">DUF192 domain-containing protein</fullName>
    </submittedName>
</protein>